<protein>
    <submittedName>
        <fullName evidence="3">Dimeric alpha+beta barrel</fullName>
    </submittedName>
</protein>
<evidence type="ECO:0000256" key="1">
    <source>
        <dbReference type="ARBA" id="ARBA00005986"/>
    </source>
</evidence>
<dbReference type="Gene3D" id="3.30.70.100">
    <property type="match status" value="1"/>
</dbReference>
<sequence length="122" mass="14407">MVIRITVLIRRKEDLTKEKFLEHWTKEHVKIFSNVKKVQEKVIRYNQFHILKPESDKLSAAGFPVLDFDAAAEFFVAKLDDLMELLRDEEYQQKVTADESNFLDHSSIQVLVGEDHIQYEKI</sequence>
<evidence type="ECO:0000259" key="2">
    <source>
        <dbReference type="Pfam" id="PF07110"/>
    </source>
</evidence>
<name>A0A1Q3EPV9_LENED</name>
<reference evidence="3 4" key="2">
    <citation type="submission" date="2017-02" db="EMBL/GenBank/DDBJ databases">
        <title>A genome survey and senescence transcriptome analysis in Lentinula edodes.</title>
        <authorList>
            <person name="Sakamoto Y."/>
            <person name="Nakade K."/>
            <person name="Sato S."/>
            <person name="Yoshida Y."/>
            <person name="Miyazaki K."/>
            <person name="Natsume S."/>
            <person name="Konno N."/>
        </authorList>
    </citation>
    <scope>NUCLEOTIDE SEQUENCE [LARGE SCALE GENOMIC DNA]</scope>
    <source>
        <strain evidence="3 4">NBRC 111202</strain>
    </source>
</reference>
<dbReference type="InterPro" id="IPR009799">
    <property type="entry name" value="EthD_dom"/>
</dbReference>
<keyword evidence="4" id="KW-1185">Reference proteome</keyword>
<dbReference type="STRING" id="5353.A0A1Q3EPV9"/>
<comment type="similarity">
    <text evidence="1">Belongs to the tpcK family.</text>
</comment>
<dbReference type="Pfam" id="PF07110">
    <property type="entry name" value="EthD"/>
    <property type="match status" value="1"/>
</dbReference>
<proteinExistence type="inferred from homology"/>
<dbReference type="Proteomes" id="UP000188533">
    <property type="component" value="Unassembled WGS sequence"/>
</dbReference>
<dbReference type="SUPFAM" id="SSF54909">
    <property type="entry name" value="Dimeric alpha+beta barrel"/>
    <property type="match status" value="1"/>
</dbReference>
<organism evidence="3 4">
    <name type="scientific">Lentinula edodes</name>
    <name type="common">Shiitake mushroom</name>
    <name type="synonym">Lentinus edodes</name>
    <dbReference type="NCBI Taxonomy" id="5353"/>
    <lineage>
        <taxon>Eukaryota</taxon>
        <taxon>Fungi</taxon>
        <taxon>Dikarya</taxon>
        <taxon>Basidiomycota</taxon>
        <taxon>Agaricomycotina</taxon>
        <taxon>Agaricomycetes</taxon>
        <taxon>Agaricomycetidae</taxon>
        <taxon>Agaricales</taxon>
        <taxon>Marasmiineae</taxon>
        <taxon>Omphalotaceae</taxon>
        <taxon>Lentinula</taxon>
    </lineage>
</organism>
<evidence type="ECO:0000313" key="4">
    <source>
        <dbReference type="Proteomes" id="UP000188533"/>
    </source>
</evidence>
<dbReference type="AlphaFoldDB" id="A0A1Q3EPV9"/>
<evidence type="ECO:0000313" key="3">
    <source>
        <dbReference type="EMBL" id="GAW09154.1"/>
    </source>
</evidence>
<accession>A0A1Q3EPV9</accession>
<dbReference type="InterPro" id="IPR011008">
    <property type="entry name" value="Dimeric_a/b-barrel"/>
</dbReference>
<reference evidence="3 4" key="1">
    <citation type="submission" date="2016-08" db="EMBL/GenBank/DDBJ databases">
        <authorList>
            <consortium name="Lentinula edodes genome sequencing consortium"/>
            <person name="Sakamoto Y."/>
            <person name="Nakade K."/>
            <person name="Sato S."/>
            <person name="Yoshida Y."/>
            <person name="Miyazaki K."/>
            <person name="Natsume S."/>
            <person name="Konno N."/>
        </authorList>
    </citation>
    <scope>NUCLEOTIDE SEQUENCE [LARGE SCALE GENOMIC DNA]</scope>
    <source>
        <strain evidence="3 4">NBRC 111202</strain>
    </source>
</reference>
<dbReference type="GO" id="GO:0016491">
    <property type="term" value="F:oxidoreductase activity"/>
    <property type="evidence" value="ECO:0007669"/>
    <property type="project" value="InterPro"/>
</dbReference>
<comment type="caution">
    <text evidence="3">The sequence shown here is derived from an EMBL/GenBank/DDBJ whole genome shotgun (WGS) entry which is preliminary data.</text>
</comment>
<dbReference type="EMBL" id="BDGU01001033">
    <property type="protein sequence ID" value="GAW09154.1"/>
    <property type="molecule type" value="Genomic_DNA"/>
</dbReference>
<feature type="domain" description="EthD" evidence="2">
    <location>
        <begin position="12"/>
        <end position="106"/>
    </location>
</feature>
<gene>
    <name evidence="3" type="ORF">LENED_011287</name>
</gene>